<sequence>MFLALPTLYERRSLSIVEDVKANADPSLPNAKEGGGLRMASQEIMQPVPVARGTEGTPRCLAPGYGVKDSAAHPSETCQVALVPAIPANKPGDAVKDDWILHHRGLQDTCHLGSLMVIVAAERRQEDAIGGYYDGEPPFIDLTNTVRLGEHVEFPFVFASVWLRATSQTPISSEYRSSVNQPGQSART</sequence>
<evidence type="ECO:0000313" key="2">
    <source>
        <dbReference type="Proteomes" id="UP000308600"/>
    </source>
</evidence>
<reference evidence="1 2" key="1">
    <citation type="journal article" date="2019" name="Nat. Ecol. Evol.">
        <title>Megaphylogeny resolves global patterns of mushroom evolution.</title>
        <authorList>
            <person name="Varga T."/>
            <person name="Krizsan K."/>
            <person name="Foldi C."/>
            <person name="Dima B."/>
            <person name="Sanchez-Garcia M."/>
            <person name="Sanchez-Ramirez S."/>
            <person name="Szollosi G.J."/>
            <person name="Szarkandi J.G."/>
            <person name="Papp V."/>
            <person name="Albert L."/>
            <person name="Andreopoulos W."/>
            <person name="Angelini C."/>
            <person name="Antonin V."/>
            <person name="Barry K.W."/>
            <person name="Bougher N.L."/>
            <person name="Buchanan P."/>
            <person name="Buyck B."/>
            <person name="Bense V."/>
            <person name="Catcheside P."/>
            <person name="Chovatia M."/>
            <person name="Cooper J."/>
            <person name="Damon W."/>
            <person name="Desjardin D."/>
            <person name="Finy P."/>
            <person name="Geml J."/>
            <person name="Haridas S."/>
            <person name="Hughes K."/>
            <person name="Justo A."/>
            <person name="Karasinski D."/>
            <person name="Kautmanova I."/>
            <person name="Kiss B."/>
            <person name="Kocsube S."/>
            <person name="Kotiranta H."/>
            <person name="LaButti K.M."/>
            <person name="Lechner B.E."/>
            <person name="Liimatainen K."/>
            <person name="Lipzen A."/>
            <person name="Lukacs Z."/>
            <person name="Mihaltcheva S."/>
            <person name="Morgado L.N."/>
            <person name="Niskanen T."/>
            <person name="Noordeloos M.E."/>
            <person name="Ohm R.A."/>
            <person name="Ortiz-Santana B."/>
            <person name="Ovrebo C."/>
            <person name="Racz N."/>
            <person name="Riley R."/>
            <person name="Savchenko A."/>
            <person name="Shiryaev A."/>
            <person name="Soop K."/>
            <person name="Spirin V."/>
            <person name="Szebenyi C."/>
            <person name="Tomsovsky M."/>
            <person name="Tulloss R.E."/>
            <person name="Uehling J."/>
            <person name="Grigoriev I.V."/>
            <person name="Vagvolgyi C."/>
            <person name="Papp T."/>
            <person name="Martin F.M."/>
            <person name="Miettinen O."/>
            <person name="Hibbett D.S."/>
            <person name="Nagy L.G."/>
        </authorList>
    </citation>
    <scope>NUCLEOTIDE SEQUENCE [LARGE SCALE GENOMIC DNA]</scope>
    <source>
        <strain evidence="1 2">NL-1719</strain>
    </source>
</reference>
<proteinExistence type="predicted"/>
<dbReference type="Proteomes" id="UP000308600">
    <property type="component" value="Unassembled WGS sequence"/>
</dbReference>
<organism evidence="1 2">
    <name type="scientific">Pluteus cervinus</name>
    <dbReference type="NCBI Taxonomy" id="181527"/>
    <lineage>
        <taxon>Eukaryota</taxon>
        <taxon>Fungi</taxon>
        <taxon>Dikarya</taxon>
        <taxon>Basidiomycota</taxon>
        <taxon>Agaricomycotina</taxon>
        <taxon>Agaricomycetes</taxon>
        <taxon>Agaricomycetidae</taxon>
        <taxon>Agaricales</taxon>
        <taxon>Pluteineae</taxon>
        <taxon>Pluteaceae</taxon>
        <taxon>Pluteus</taxon>
    </lineage>
</organism>
<name>A0ACD3AIL0_9AGAR</name>
<dbReference type="EMBL" id="ML208465">
    <property type="protein sequence ID" value="TFK64687.1"/>
    <property type="molecule type" value="Genomic_DNA"/>
</dbReference>
<keyword evidence="2" id="KW-1185">Reference proteome</keyword>
<evidence type="ECO:0000313" key="1">
    <source>
        <dbReference type="EMBL" id="TFK64687.1"/>
    </source>
</evidence>
<accession>A0ACD3AIL0</accession>
<protein>
    <submittedName>
        <fullName evidence="1">Uncharacterized protein</fullName>
    </submittedName>
</protein>
<gene>
    <name evidence="1" type="ORF">BDN72DRAFT_861197</name>
</gene>